<evidence type="ECO:0000256" key="2">
    <source>
        <dbReference type="ARBA" id="ARBA00012321"/>
    </source>
</evidence>
<feature type="binding site" evidence="6">
    <location>
        <position position="121"/>
    </location>
    <ligand>
        <name>substrate</name>
    </ligand>
</feature>
<dbReference type="EC" id="4.1.1.23" evidence="2"/>
<evidence type="ECO:0000256" key="3">
    <source>
        <dbReference type="ARBA" id="ARBA00022793"/>
    </source>
</evidence>
<keyword evidence="4" id="KW-0665">Pyrimidine biosynthesis</keyword>
<dbReference type="Pfam" id="PF00215">
    <property type="entry name" value="OMPdecase"/>
    <property type="match status" value="1"/>
</dbReference>
<protein>
    <recommendedName>
        <fullName evidence="2">orotidine-5'-phosphate decarboxylase</fullName>
        <ecNumber evidence="2">4.1.1.23</ecNumber>
    </recommendedName>
</protein>
<organism evidence="8">
    <name type="scientific">Xenopus tropicalis</name>
    <name type="common">Western clawed frog</name>
    <name type="synonym">Silurana tropicalis</name>
    <dbReference type="NCBI Taxonomy" id="8364"/>
    <lineage>
        <taxon>Eukaryota</taxon>
        <taxon>Metazoa</taxon>
        <taxon>Chordata</taxon>
        <taxon>Craniata</taxon>
        <taxon>Vertebrata</taxon>
        <taxon>Euteleostomi</taxon>
        <taxon>Amphibia</taxon>
        <taxon>Batrachia</taxon>
        <taxon>Anura</taxon>
        <taxon>Pipoidea</taxon>
        <taxon>Pipidae</taxon>
        <taxon>Xenopodinae</taxon>
        <taxon>Xenopus</taxon>
        <taxon>Silurana</taxon>
    </lineage>
</organism>
<keyword evidence="3" id="KW-0210">Decarboxylase</keyword>
<name>A0A1B8XW34_XENTR</name>
<evidence type="ECO:0000313" key="8">
    <source>
        <dbReference type="EMBL" id="OCA14847.1"/>
    </source>
</evidence>
<dbReference type="UniPathway" id="UPA00070">
    <property type="reaction ID" value="UER00120"/>
</dbReference>
<reference evidence="8" key="2">
    <citation type="journal article" date="2010" name="Science">
        <title>The genome of the Western clawed frog Xenopus tropicalis.</title>
        <authorList>
            <person name="Hellsten U."/>
            <person name="Harland R.M."/>
            <person name="Gilchrist M.J."/>
            <person name="Hendrix D."/>
            <person name="Jurka J."/>
            <person name="Kapitonov V."/>
            <person name="Ovcharenko I."/>
            <person name="Putnam N.H."/>
            <person name="Shu S."/>
            <person name="Taher L."/>
            <person name="Blitz I.L."/>
            <person name="Blumberg B."/>
            <person name="Dichmann D.S."/>
            <person name="Dubchak I."/>
            <person name="Amaya E."/>
            <person name="Detter J.C."/>
            <person name="Fletcher R."/>
            <person name="Gerhard D.S."/>
            <person name="Goodstein D."/>
            <person name="Graves T."/>
            <person name="Grigoriev I.V."/>
            <person name="Grimwood J."/>
            <person name="Kawashima T."/>
            <person name="Lindquist E."/>
            <person name="Lucas S.M."/>
            <person name="Mead P.E."/>
            <person name="Mitros T."/>
            <person name="Ogino H."/>
            <person name="Ohta Y."/>
            <person name="Poliakov A.V."/>
            <person name="Pollet N."/>
            <person name="Robert J."/>
            <person name="Salamov A."/>
            <person name="Sater A.K."/>
            <person name="Schmutz J."/>
            <person name="Terry A."/>
            <person name="Vize P.D."/>
            <person name="Warren W.C."/>
            <person name="Wells D."/>
            <person name="Wills A."/>
            <person name="Wilson R.K."/>
            <person name="Zimmerman L.B."/>
            <person name="Zorn A.M."/>
            <person name="Grainger R."/>
            <person name="Grammer T."/>
            <person name="Khokha M.K."/>
            <person name="Richardson P.M."/>
            <person name="Rokhsar D.S."/>
        </authorList>
    </citation>
    <scope>NUCLEOTIDE SEQUENCE [LARGE SCALE GENOMIC DNA]</scope>
    <source>
        <strain evidence="8">Nigerian</strain>
    </source>
</reference>
<evidence type="ECO:0000256" key="6">
    <source>
        <dbReference type="PIRSR" id="PIRSR614732-2"/>
    </source>
</evidence>
<dbReference type="PANTHER" id="PTHR19278:SF9">
    <property type="entry name" value="URIDINE 5'-MONOPHOSPHATE SYNTHASE"/>
    <property type="match status" value="1"/>
</dbReference>
<dbReference type="InterPro" id="IPR001754">
    <property type="entry name" value="OMPdeCOase_dom"/>
</dbReference>
<evidence type="ECO:0000256" key="4">
    <source>
        <dbReference type="ARBA" id="ARBA00022975"/>
    </source>
</evidence>
<dbReference type="InterPro" id="IPR014732">
    <property type="entry name" value="OMPdecase"/>
</dbReference>
<dbReference type="SUPFAM" id="SSF51366">
    <property type="entry name" value="Ribulose-phoshate binding barrel"/>
    <property type="match status" value="1"/>
</dbReference>
<reference evidence="8" key="3">
    <citation type="submission" date="2016-05" db="EMBL/GenBank/DDBJ databases">
        <title>WGS assembly of Xenopus tropicalis.</title>
        <authorList>
            <person name="Sessions A."/>
            <person name="Jenkins J."/>
            <person name="Mitros T."/>
            <person name="Lyons J.T."/>
            <person name="Dichmann D.S."/>
            <person name="Robert J."/>
            <person name="Harland R.M."/>
            <person name="Rokhsar D.S."/>
        </authorList>
    </citation>
    <scope>NUCLEOTIDE SEQUENCE</scope>
    <source>
        <strain evidence="8">Nigerian</strain>
    </source>
</reference>
<dbReference type="GO" id="GO:0004590">
    <property type="term" value="F:orotidine-5'-phosphate decarboxylase activity"/>
    <property type="evidence" value="ECO:0007669"/>
    <property type="project" value="UniProtKB-EC"/>
</dbReference>
<evidence type="ECO:0000256" key="1">
    <source>
        <dbReference type="ARBA" id="ARBA00004861"/>
    </source>
</evidence>
<dbReference type="PANTHER" id="PTHR19278">
    <property type="entry name" value="OROTATE PHOSPHORIBOSYLTRANSFERASE"/>
    <property type="match status" value="1"/>
</dbReference>
<dbReference type="InterPro" id="IPR011060">
    <property type="entry name" value="RibuloseP-bd_barrel"/>
</dbReference>
<dbReference type="GO" id="GO:0044205">
    <property type="term" value="P:'de novo' UMP biosynthetic process"/>
    <property type="evidence" value="ECO:0007669"/>
    <property type="project" value="UniProtKB-UniPathway"/>
</dbReference>
<dbReference type="FunFam" id="3.20.20.70:FF:000601">
    <property type="match status" value="1"/>
</dbReference>
<dbReference type="SMART" id="SM00934">
    <property type="entry name" value="OMPdecase"/>
    <property type="match status" value="1"/>
</dbReference>
<feature type="binding site" evidence="6">
    <location>
        <position position="142"/>
    </location>
    <ligand>
        <name>substrate</name>
    </ligand>
</feature>
<dbReference type="EMBL" id="KV461132">
    <property type="protein sequence ID" value="OCA14847.1"/>
    <property type="molecule type" value="Genomic_DNA"/>
</dbReference>
<keyword evidence="5" id="KW-0456">Lyase</keyword>
<sequence length="176" mass="18698">MPGGAPHTSNESFPSLSPGGIYRISSWADVVNAHVVPGPGVVQGLREVGGPINRGCLLIAEMSSEGSLATGDYTKAAVQMAEQHRDFVIGFVSGRRVGRDPALVHLTPGVQVQAGGDELGQRYQTPYEVIVNKGSDVIIVGRGILSAANRLEVAEMYRRAGWEAYLSAIANEKLEK</sequence>
<accession>A0A1B8XW34</accession>
<dbReference type="AlphaFoldDB" id="A0A1B8XW34"/>
<evidence type="ECO:0000256" key="5">
    <source>
        <dbReference type="ARBA" id="ARBA00023239"/>
    </source>
</evidence>
<evidence type="ECO:0000259" key="7">
    <source>
        <dbReference type="SMART" id="SM00934"/>
    </source>
</evidence>
<proteinExistence type="predicted"/>
<dbReference type="GO" id="GO:0006207">
    <property type="term" value="P:'de novo' pyrimidine nucleobase biosynthetic process"/>
    <property type="evidence" value="ECO:0007669"/>
    <property type="project" value="InterPro"/>
</dbReference>
<comment type="pathway">
    <text evidence="1">Pyrimidine metabolism; UMP biosynthesis via de novo pathway; UMP from orotate: step 2/2.</text>
</comment>
<feature type="domain" description="Orotidine 5'-phosphate decarboxylase" evidence="7">
    <location>
        <begin position="6"/>
        <end position="157"/>
    </location>
</feature>
<dbReference type="Gene3D" id="3.20.20.70">
    <property type="entry name" value="Aldolase class I"/>
    <property type="match status" value="1"/>
</dbReference>
<reference evidence="8" key="1">
    <citation type="submission" date="2009-11" db="EMBL/GenBank/DDBJ databases">
        <authorList>
            <consortium name="US DOE Joint Genome Institute (JGI-PGF)"/>
            <person name="Ottilar R."/>
            <person name="Schmutz J."/>
            <person name="Salamov A."/>
            <person name="Cheng J.F."/>
            <person name="Lucas S."/>
            <person name="Pitluck S."/>
            <person name="Gundlach H."/>
            <person name="Guo Y."/>
            <person name="Haberer G."/>
            <person name="Nasrallah J."/>
            <person name="Mayer K.F.X."/>
            <person name="van de Peer Y."/>
            <person name="Weigel D."/>
            <person name="Grigoriev I.V."/>
        </authorList>
    </citation>
    <scope>NUCLEOTIDE SEQUENCE</scope>
    <source>
        <strain evidence="8">Nigerian</strain>
    </source>
</reference>
<feature type="binding site" evidence="6">
    <location>
        <position position="63"/>
    </location>
    <ligand>
        <name>substrate</name>
    </ligand>
</feature>
<feature type="binding site" evidence="6">
    <location>
        <position position="141"/>
    </location>
    <ligand>
        <name>substrate</name>
    </ligand>
</feature>
<dbReference type="NCBIfam" id="TIGR01740">
    <property type="entry name" value="pyrF"/>
    <property type="match status" value="1"/>
</dbReference>
<dbReference type="InterPro" id="IPR013785">
    <property type="entry name" value="Aldolase_TIM"/>
</dbReference>
<gene>
    <name evidence="8" type="ORF">XENTR_v90025728mg</name>
</gene>